<evidence type="ECO:0000313" key="4">
    <source>
        <dbReference type="Proteomes" id="UP000664399"/>
    </source>
</evidence>
<feature type="domain" description="Chorismate-utilising enzyme C-terminal" evidence="1">
    <location>
        <begin position="190"/>
        <end position="446"/>
    </location>
</feature>
<dbReference type="SUPFAM" id="SSF56322">
    <property type="entry name" value="ADC synthase"/>
    <property type="match status" value="1"/>
</dbReference>
<proteinExistence type="predicted"/>
<organism evidence="3 4">
    <name type="scientific">Acetobacter suratthaniensis</name>
    <dbReference type="NCBI Taxonomy" id="1502841"/>
    <lineage>
        <taxon>Bacteria</taxon>
        <taxon>Pseudomonadati</taxon>
        <taxon>Pseudomonadota</taxon>
        <taxon>Alphaproteobacteria</taxon>
        <taxon>Acetobacterales</taxon>
        <taxon>Acetobacteraceae</taxon>
        <taxon>Acetobacter</taxon>
    </lineage>
</organism>
<dbReference type="InterPro" id="IPR019999">
    <property type="entry name" value="Anth_synth_I-like"/>
</dbReference>
<gene>
    <name evidence="3" type="ORF">J2D75_05635</name>
</gene>
<dbReference type="PANTHER" id="PTHR11236">
    <property type="entry name" value="AMINOBENZOATE/ANTHRANILATE SYNTHASE"/>
    <property type="match status" value="1"/>
</dbReference>
<protein>
    <submittedName>
        <fullName evidence="3">Anthranilate synthase component I family protein</fullName>
    </submittedName>
</protein>
<dbReference type="Gene3D" id="3.60.120.10">
    <property type="entry name" value="Anthranilate synthase"/>
    <property type="match status" value="1"/>
</dbReference>
<dbReference type="PANTHER" id="PTHR11236:SF9">
    <property type="entry name" value="ANTHRANILATE SYNTHASE COMPONENT 1"/>
    <property type="match status" value="1"/>
</dbReference>
<reference evidence="3 4" key="1">
    <citation type="submission" date="2021-03" db="EMBL/GenBank/DDBJ databases">
        <title>The complete genome sequence of Acetobacter suratthaniensis TBRC 1719.</title>
        <authorList>
            <person name="Charoenyingcharoen P."/>
            <person name="Yukphan P."/>
        </authorList>
    </citation>
    <scope>NUCLEOTIDE SEQUENCE [LARGE SCALE GENOMIC DNA]</scope>
    <source>
        <strain evidence="3 4">TBRC 1719</strain>
    </source>
</reference>
<comment type="caution">
    <text evidence="3">The sequence shown here is derived from an EMBL/GenBank/DDBJ whole genome shotgun (WGS) entry which is preliminary data.</text>
</comment>
<evidence type="ECO:0000313" key="3">
    <source>
        <dbReference type="EMBL" id="MBO1327957.1"/>
    </source>
</evidence>
<name>A0ABS3LKX8_9PROT</name>
<dbReference type="EMBL" id="JAFVMG010000003">
    <property type="protein sequence ID" value="MBO1327957.1"/>
    <property type="molecule type" value="Genomic_DNA"/>
</dbReference>
<evidence type="ECO:0000259" key="1">
    <source>
        <dbReference type="Pfam" id="PF00425"/>
    </source>
</evidence>
<dbReference type="Proteomes" id="UP000664399">
    <property type="component" value="Unassembled WGS sequence"/>
</dbReference>
<dbReference type="InterPro" id="IPR005801">
    <property type="entry name" value="ADC_synthase"/>
</dbReference>
<evidence type="ECO:0000259" key="2">
    <source>
        <dbReference type="Pfam" id="PF04715"/>
    </source>
</evidence>
<dbReference type="Pfam" id="PF00425">
    <property type="entry name" value="Chorismate_bind"/>
    <property type="match status" value="1"/>
</dbReference>
<keyword evidence="4" id="KW-1185">Reference proteome</keyword>
<dbReference type="PRINTS" id="PR00095">
    <property type="entry name" value="ANTSNTHASEI"/>
</dbReference>
<accession>A0ABS3LKX8</accession>
<dbReference type="RefSeq" id="WP_207853731.1">
    <property type="nucleotide sequence ID" value="NZ_JAFVMG010000003.1"/>
</dbReference>
<dbReference type="InterPro" id="IPR006805">
    <property type="entry name" value="Anth_synth_I_N"/>
</dbReference>
<sequence length="457" mass="49889">MAWLRELPWREPDSVLAAWGNVPWCAFLDSGGALEERSRWRFFCHAPRHVLHVQAGRVILDGRDLGQMSAAQVLSFLRSLCPWYDALAQQVEGVPFSGGLVGFAGYAFGLALEGINSAHAAQADVPDMAVALYEYAYAWDRQEKRCYVSGFSHDGYDSTRCVAAWYAVPEQMAPVPACPSFTLEPDQSADSYRRAVAQARELIAAGDIFQVNITGRYTALLPDGVSKVDLYRRLRAHAPAPFGAYLSCGADFSLLSCSPERFVSVSDRGAVASRPIKGTAPRGQDAAQDEAFARMLAADEKECAENLMIVDLMRHDIGRVARIGSMQVQDFLKVERFAHVHHLVSEVRGTLQPEHDAFDLLAATLPPGSVTGAPKHRALEIIDMLEASPRGAYCGTVFRIGVDGSMDSAVIIRSFECAGRVMRIGVGGGITILSDPQKEYEEMRLKLAPFAAFAEGV</sequence>
<dbReference type="InterPro" id="IPR015890">
    <property type="entry name" value="Chorismate_C"/>
</dbReference>
<feature type="domain" description="Anthranilate synthase component I N-terminal" evidence="2">
    <location>
        <begin position="9"/>
        <end position="148"/>
    </location>
</feature>
<dbReference type="Pfam" id="PF04715">
    <property type="entry name" value="Anth_synt_I_N"/>
    <property type="match status" value="1"/>
</dbReference>